<gene>
    <name evidence="3" type="ORF">NDN08_002247</name>
</gene>
<dbReference type="PANTHER" id="PTHR34547:SF1">
    <property type="entry name" value="YACP-LIKE NYN DOMAIN PROTEIN"/>
    <property type="match status" value="1"/>
</dbReference>
<dbReference type="PANTHER" id="PTHR34547">
    <property type="entry name" value="YACP-LIKE NYN DOMAIN PROTEIN"/>
    <property type="match status" value="1"/>
</dbReference>
<dbReference type="AlphaFoldDB" id="A0AAV8UXK8"/>
<name>A0AAV8UXK8_9RHOD</name>
<organism evidence="3 4">
    <name type="scientific">Rhodosorus marinus</name>
    <dbReference type="NCBI Taxonomy" id="101924"/>
    <lineage>
        <taxon>Eukaryota</taxon>
        <taxon>Rhodophyta</taxon>
        <taxon>Stylonematophyceae</taxon>
        <taxon>Stylonematales</taxon>
        <taxon>Stylonemataceae</taxon>
        <taxon>Rhodosorus</taxon>
    </lineage>
</organism>
<keyword evidence="4" id="KW-1185">Reference proteome</keyword>
<dbReference type="Proteomes" id="UP001157974">
    <property type="component" value="Unassembled WGS sequence"/>
</dbReference>
<feature type="region of interest" description="Disordered" evidence="2">
    <location>
        <begin position="32"/>
        <end position="56"/>
    </location>
</feature>
<evidence type="ECO:0000313" key="3">
    <source>
        <dbReference type="EMBL" id="KAJ8905742.1"/>
    </source>
</evidence>
<comment type="caution">
    <text evidence="3">The sequence shown here is derived from an EMBL/GenBank/DDBJ whole genome shotgun (WGS) entry which is preliminary data.</text>
</comment>
<accession>A0AAV8UXK8</accession>
<dbReference type="Pfam" id="PF05991">
    <property type="entry name" value="NYN_YacP"/>
    <property type="match status" value="1"/>
</dbReference>
<evidence type="ECO:0000256" key="2">
    <source>
        <dbReference type="SAM" id="MobiDB-lite"/>
    </source>
</evidence>
<evidence type="ECO:0008006" key="5">
    <source>
        <dbReference type="Google" id="ProtNLM"/>
    </source>
</evidence>
<proteinExistence type="predicted"/>
<sequence>MAFLSSLKLEPAALKSRNRCGHRRVAVVCGKKLGQSSGDKQDGDGDKKDAPRVDANSSLGLKRQLWLVKENGKRNSGGPSPVMRTSFRKKKEKTKTTSKSALDGGEIVDLPDGKYNKHTSPILFIDGYNVIGYWPKLKKKRDKNDLCGARKLLNEEVSMYGGLRGWECVIVYDAMQSERKGLHIQVEDNITVVFTGNDTADSYIEFRTKECAEENTRQVWAATSDYLQQKMAFGNGAHLMSANLLVQELKRTKKEASVQLQKHNQDMDRDKIGLLKYAFSDEQRQKFLEEFGGDEIHF</sequence>
<keyword evidence="1" id="KW-0175">Coiled coil</keyword>
<feature type="coiled-coil region" evidence="1">
    <location>
        <begin position="239"/>
        <end position="266"/>
    </location>
</feature>
<evidence type="ECO:0000256" key="1">
    <source>
        <dbReference type="SAM" id="Coils"/>
    </source>
</evidence>
<dbReference type="InterPro" id="IPR010298">
    <property type="entry name" value="YacP-like"/>
</dbReference>
<feature type="compositionally biased region" description="Basic and acidic residues" evidence="2">
    <location>
        <begin position="39"/>
        <end position="52"/>
    </location>
</feature>
<feature type="region of interest" description="Disordered" evidence="2">
    <location>
        <begin position="70"/>
        <end position="100"/>
    </location>
</feature>
<evidence type="ECO:0000313" key="4">
    <source>
        <dbReference type="Proteomes" id="UP001157974"/>
    </source>
</evidence>
<protein>
    <recommendedName>
        <fullName evidence="5">RNase NYN domain-containing protein</fullName>
    </recommendedName>
</protein>
<dbReference type="EMBL" id="JAMWBK010000004">
    <property type="protein sequence ID" value="KAJ8905742.1"/>
    <property type="molecule type" value="Genomic_DNA"/>
</dbReference>
<reference evidence="3 4" key="1">
    <citation type="journal article" date="2023" name="Nat. Commun.">
        <title>Origin of minicircular mitochondrial genomes in red algae.</title>
        <authorList>
            <person name="Lee Y."/>
            <person name="Cho C.H."/>
            <person name="Lee Y.M."/>
            <person name="Park S.I."/>
            <person name="Yang J.H."/>
            <person name="West J.A."/>
            <person name="Bhattacharya D."/>
            <person name="Yoon H.S."/>
        </authorList>
    </citation>
    <scope>NUCLEOTIDE SEQUENCE [LARGE SCALE GENOMIC DNA]</scope>
    <source>
        <strain evidence="3 4">CCMP1338</strain>
        <tissue evidence="3">Whole cell</tissue>
    </source>
</reference>
<dbReference type="CDD" id="cd10912">
    <property type="entry name" value="PIN_YacP-like"/>
    <property type="match status" value="1"/>
</dbReference>